<dbReference type="InterPro" id="IPR005152">
    <property type="entry name" value="Lipase_secreted"/>
</dbReference>
<evidence type="ECO:0000313" key="3">
    <source>
        <dbReference type="EMBL" id="CAK7233928.1"/>
    </source>
</evidence>
<feature type="chain" id="PRO_5045015867" description="Secretory lipase" evidence="2">
    <location>
        <begin position="23"/>
        <end position="457"/>
    </location>
</feature>
<organism evidence="3 4">
    <name type="scientific">Sporothrix eucalyptigena</name>
    <dbReference type="NCBI Taxonomy" id="1812306"/>
    <lineage>
        <taxon>Eukaryota</taxon>
        <taxon>Fungi</taxon>
        <taxon>Dikarya</taxon>
        <taxon>Ascomycota</taxon>
        <taxon>Pezizomycotina</taxon>
        <taxon>Sordariomycetes</taxon>
        <taxon>Sordariomycetidae</taxon>
        <taxon>Ophiostomatales</taxon>
        <taxon>Ophiostomataceae</taxon>
        <taxon>Sporothrix</taxon>
    </lineage>
</organism>
<sequence>MWFHTAAHTALTLSVLSAVTLAAPVEEVKRATPPLPSADSFYSVPENIASYAPGAIINHRSPPSSIAAFGIDPVNLEATYQISYRTTDNLGNATSTVLTVMVPENADMTKVLSYQVAEDAASLDCAPSYAMQLADATGPLLGTIVTQAEILLIVAALYQGWVVIMPDHEGPQGAYLANRLAGYATLDGIRAALQSTSITGIQSDARVGMWGYSGGSLASMWAAALQPSYAPELASQLVGAAVGGTVPNIHNVINTVNEGPFAGLIAAGIMGLSHVYPLIAEVVKTQFSNQDKFEAVLHQCLVPDIADFLLADVKGMAANQSLWTEPAITEILDYNSLESFSAPSSNFPFYLYKSVLDEASPIADTDALVDAYCSAGVSIEYTRDLVSEHGSLAVIGAPKALVWLKDRMNGQAASSGCSTNTVISSLLDIATIEVLPTFLLDALSALLGGEVGPTFFG</sequence>
<evidence type="ECO:0008006" key="5">
    <source>
        <dbReference type="Google" id="ProtNLM"/>
    </source>
</evidence>
<protein>
    <recommendedName>
        <fullName evidence="5">Secretory lipase</fullName>
    </recommendedName>
</protein>
<dbReference type="Pfam" id="PF03583">
    <property type="entry name" value="LIP"/>
    <property type="match status" value="1"/>
</dbReference>
<proteinExistence type="inferred from homology"/>
<comment type="similarity">
    <text evidence="2">Belongs to the AB hydrolase superfamily. Lipase family.</text>
</comment>
<dbReference type="EMBL" id="CAWUHD010000128">
    <property type="protein sequence ID" value="CAK7233928.1"/>
    <property type="molecule type" value="Genomic_DNA"/>
</dbReference>
<evidence type="ECO:0000313" key="4">
    <source>
        <dbReference type="Proteomes" id="UP001642482"/>
    </source>
</evidence>
<keyword evidence="4" id="KW-1185">Reference proteome</keyword>
<dbReference type="PIRSF" id="PIRSF029171">
    <property type="entry name" value="Esterase_LipA"/>
    <property type="match status" value="1"/>
</dbReference>
<dbReference type="InterPro" id="IPR029058">
    <property type="entry name" value="AB_hydrolase_fold"/>
</dbReference>
<dbReference type="Proteomes" id="UP001642482">
    <property type="component" value="Unassembled WGS sequence"/>
</dbReference>
<name>A0ABP0CQ29_9PEZI</name>
<dbReference type="PANTHER" id="PTHR34853:SF5">
    <property type="entry name" value="LIP-DOMAIN-CONTAINING PROTEIN-RELATED"/>
    <property type="match status" value="1"/>
</dbReference>
<evidence type="ECO:0000256" key="2">
    <source>
        <dbReference type="PIRNR" id="PIRNR029171"/>
    </source>
</evidence>
<keyword evidence="1" id="KW-0378">Hydrolase</keyword>
<keyword evidence="2" id="KW-0732">Signal</keyword>
<evidence type="ECO:0000256" key="1">
    <source>
        <dbReference type="ARBA" id="ARBA00022801"/>
    </source>
</evidence>
<gene>
    <name evidence="3" type="ORF">SEUCBS140593_008767</name>
</gene>
<dbReference type="PANTHER" id="PTHR34853">
    <property type="match status" value="1"/>
</dbReference>
<reference evidence="3 4" key="1">
    <citation type="submission" date="2024-01" db="EMBL/GenBank/DDBJ databases">
        <authorList>
            <person name="Allen C."/>
            <person name="Tagirdzhanova G."/>
        </authorList>
    </citation>
    <scope>NUCLEOTIDE SEQUENCE [LARGE SCALE GENOMIC DNA]</scope>
</reference>
<dbReference type="SUPFAM" id="SSF53474">
    <property type="entry name" value="alpha/beta-Hydrolases"/>
    <property type="match status" value="1"/>
</dbReference>
<dbReference type="Gene3D" id="3.40.50.1820">
    <property type="entry name" value="alpha/beta hydrolase"/>
    <property type="match status" value="1"/>
</dbReference>
<comment type="caution">
    <text evidence="3">The sequence shown here is derived from an EMBL/GenBank/DDBJ whole genome shotgun (WGS) entry which is preliminary data.</text>
</comment>
<feature type="signal peptide" evidence="2">
    <location>
        <begin position="1"/>
        <end position="22"/>
    </location>
</feature>
<accession>A0ABP0CQ29</accession>
<dbReference type="Gene3D" id="1.10.260.130">
    <property type="match status" value="1"/>
</dbReference>